<feature type="region of interest" description="Disordered" evidence="1">
    <location>
        <begin position="1"/>
        <end position="20"/>
    </location>
</feature>
<feature type="compositionally biased region" description="Acidic residues" evidence="1">
    <location>
        <begin position="401"/>
        <end position="413"/>
    </location>
</feature>
<dbReference type="InterPro" id="IPR027267">
    <property type="entry name" value="AH/BAR_dom_sf"/>
</dbReference>
<dbReference type="InParanoid" id="A0A078A1T4"/>
<dbReference type="EMBL" id="CCKQ01004268">
    <property type="protein sequence ID" value="CDW75423.1"/>
    <property type="molecule type" value="Genomic_DNA"/>
</dbReference>
<evidence type="ECO:0000256" key="1">
    <source>
        <dbReference type="SAM" id="MobiDB-lite"/>
    </source>
</evidence>
<sequence>MQVPGTKASQRDKEDDQKKFAERQLNRKLDFLKLREPCDFPNVKYEVTDSDFVDLVTELQSVYNTVHGLNSMLFKYQQAAQNLMSANQGLGQQAQKAYSQSHSFYETGQCVSKSHDENLPIYKSFIVRLEEVYKEFTVFFVKFDALYSKLNTRDEAFEKFKHYYRKLENMNQDRNFMIKKGIQDSITDAKDLEVIARVSSYCLISLQNEKKYAASYQEFLRLNKPMYLEIQDLVYQKYTKVTPIAMKFIKEASSFFAQMSSNYSGLRKKCRATYDQIDPLDDYQAPEESKSTKNIVPTPKFEQEPHVRFDSQPPSQQQQNFDQYPQQQQPQSRGGYNDMYERAYQEEIASKQQKPYQEAVYVQHKKNQPPQYEEEYYNTGYQQPPQVQQKQQQRRGRQQDYYDDEYYDDEEYYEEHHQNRKKKKKSGLGGVLSDMGFDKEEVAKGIFSAIFKDKK</sequence>
<protein>
    <submittedName>
        <fullName evidence="2">Uncharacterized protein</fullName>
    </submittedName>
</protein>
<evidence type="ECO:0000313" key="3">
    <source>
        <dbReference type="Proteomes" id="UP000039865"/>
    </source>
</evidence>
<feature type="compositionally biased region" description="Low complexity" evidence="1">
    <location>
        <begin position="381"/>
        <end position="391"/>
    </location>
</feature>
<organism evidence="2 3">
    <name type="scientific">Stylonychia lemnae</name>
    <name type="common">Ciliate</name>
    <dbReference type="NCBI Taxonomy" id="5949"/>
    <lineage>
        <taxon>Eukaryota</taxon>
        <taxon>Sar</taxon>
        <taxon>Alveolata</taxon>
        <taxon>Ciliophora</taxon>
        <taxon>Intramacronucleata</taxon>
        <taxon>Spirotrichea</taxon>
        <taxon>Stichotrichia</taxon>
        <taxon>Sporadotrichida</taxon>
        <taxon>Oxytrichidae</taxon>
        <taxon>Stylonychinae</taxon>
        <taxon>Stylonychia</taxon>
    </lineage>
</organism>
<dbReference type="Proteomes" id="UP000039865">
    <property type="component" value="Unassembled WGS sequence"/>
</dbReference>
<keyword evidence="3" id="KW-1185">Reference proteome</keyword>
<feature type="compositionally biased region" description="Basic and acidic residues" evidence="1">
    <location>
        <begin position="9"/>
        <end position="20"/>
    </location>
</feature>
<feature type="region of interest" description="Disordered" evidence="1">
    <location>
        <begin position="363"/>
        <end position="429"/>
    </location>
</feature>
<evidence type="ECO:0000313" key="2">
    <source>
        <dbReference type="EMBL" id="CDW75423.1"/>
    </source>
</evidence>
<reference evidence="2 3" key="1">
    <citation type="submission" date="2014-06" db="EMBL/GenBank/DDBJ databases">
        <authorList>
            <person name="Swart Estienne"/>
        </authorList>
    </citation>
    <scope>NUCLEOTIDE SEQUENCE [LARGE SCALE GENOMIC DNA]</scope>
    <source>
        <strain evidence="2 3">130c</strain>
    </source>
</reference>
<dbReference type="Gene3D" id="1.20.1270.60">
    <property type="entry name" value="Arfaptin homology (AH) domain/BAR domain"/>
    <property type="match status" value="1"/>
</dbReference>
<name>A0A078A1T4_STYLE</name>
<feature type="region of interest" description="Disordered" evidence="1">
    <location>
        <begin position="280"/>
        <end position="335"/>
    </location>
</feature>
<dbReference type="AlphaFoldDB" id="A0A078A1T4"/>
<gene>
    <name evidence="2" type="primary">Contig1996.g2155</name>
    <name evidence="2" type="ORF">STYLEM_4413</name>
</gene>
<proteinExistence type="predicted"/>
<accession>A0A078A1T4</accession>
<feature type="compositionally biased region" description="Low complexity" evidence="1">
    <location>
        <begin position="310"/>
        <end position="335"/>
    </location>
</feature>